<evidence type="ECO:0000256" key="4">
    <source>
        <dbReference type="ARBA" id="ARBA00022964"/>
    </source>
</evidence>
<dbReference type="Gene3D" id="2.60.130.10">
    <property type="entry name" value="Aromatic compound dioxygenase"/>
    <property type="match status" value="2"/>
</dbReference>
<dbReference type="PANTHER" id="PTHR33711:SF7">
    <property type="entry name" value="INTRADIOL RING-CLEAVAGE DIOXYGENASES DOMAIN-CONTAINING PROTEIN-RELATED"/>
    <property type="match status" value="1"/>
</dbReference>
<name>A0AAX6MCR6_9PEZI</name>
<evidence type="ECO:0000256" key="3">
    <source>
        <dbReference type="ARBA" id="ARBA00022723"/>
    </source>
</evidence>
<comment type="similarity">
    <text evidence="2">Belongs to the intradiol ring-cleavage dioxygenase family.</text>
</comment>
<evidence type="ECO:0000256" key="1">
    <source>
        <dbReference type="ARBA" id="ARBA00001965"/>
    </source>
</evidence>
<evidence type="ECO:0000313" key="9">
    <source>
        <dbReference type="EMBL" id="KAK6950439.1"/>
    </source>
</evidence>
<dbReference type="PANTHER" id="PTHR33711">
    <property type="entry name" value="DIOXYGENASE, PUTATIVE (AFU_ORTHOLOGUE AFUA_2G02910)-RELATED"/>
    <property type="match status" value="1"/>
</dbReference>
<dbReference type="Pfam" id="PF04444">
    <property type="entry name" value="Dioxygenase_N"/>
    <property type="match status" value="1"/>
</dbReference>
<dbReference type="EMBL" id="JBANMG010000008">
    <property type="protein sequence ID" value="KAK6950439.1"/>
    <property type="molecule type" value="Genomic_DNA"/>
</dbReference>
<evidence type="ECO:0000259" key="7">
    <source>
        <dbReference type="Pfam" id="PF00775"/>
    </source>
</evidence>
<gene>
    <name evidence="9" type="ORF">Daesc_008767</name>
</gene>
<dbReference type="GO" id="GO:0008199">
    <property type="term" value="F:ferric iron binding"/>
    <property type="evidence" value="ECO:0007669"/>
    <property type="project" value="InterPro"/>
</dbReference>
<evidence type="ECO:0000313" key="10">
    <source>
        <dbReference type="Proteomes" id="UP001369815"/>
    </source>
</evidence>
<keyword evidence="4" id="KW-0223">Dioxygenase</keyword>
<keyword evidence="6" id="KW-0408">Iron</keyword>
<dbReference type="Proteomes" id="UP001369815">
    <property type="component" value="Unassembled WGS sequence"/>
</dbReference>
<proteinExistence type="inferred from homology"/>
<dbReference type="SUPFAM" id="SSF49482">
    <property type="entry name" value="Aromatic compound dioxygenase"/>
    <property type="match status" value="1"/>
</dbReference>
<dbReference type="InterPro" id="IPR007535">
    <property type="entry name" value="Catechol_dOase_N"/>
</dbReference>
<accession>A0AAX6MCR6</accession>
<evidence type="ECO:0000256" key="2">
    <source>
        <dbReference type="ARBA" id="ARBA00007825"/>
    </source>
</evidence>
<dbReference type="InterPro" id="IPR050770">
    <property type="entry name" value="Intradiol_RC_Dioxygenase"/>
</dbReference>
<keyword evidence="10" id="KW-1185">Reference proteome</keyword>
<dbReference type="Pfam" id="PF00775">
    <property type="entry name" value="Dioxygenase_C"/>
    <property type="match status" value="1"/>
</dbReference>
<keyword evidence="5" id="KW-0560">Oxidoreductase</keyword>
<feature type="domain" description="Catechol dioxygenase N-terminal" evidence="8">
    <location>
        <begin position="36"/>
        <end position="102"/>
    </location>
</feature>
<sequence>MALSGEESGADGAAKTKYDPEFTDRVIAATGPKAHPRLKEIMPSLLRHLHGFARDVDLTIAELMIGIEMINEAGRMSTDKRNETGMLCDILGLETLADEISSKLLFDSGSFEAATPSTVLGPFYRPNAPLIPYGGSIIYAAPDSPLVPPSGEMVDAPVGEGGERFDGEAGRRRRADANGLYEQQDVAQPDMNLRGRLQTDETGRYAVYCVRPSAYGIPPDGPSGRLLELLDRHPYRPAHIHFVVTAPGFRALTTQVFDREDEHILDDTVFAVKDELLVSFEPREGDDKARWTVEYDFALSEA</sequence>
<evidence type="ECO:0008006" key="11">
    <source>
        <dbReference type="Google" id="ProtNLM"/>
    </source>
</evidence>
<comment type="cofactor">
    <cofactor evidence="1">
        <name>Fe(3+)</name>
        <dbReference type="ChEBI" id="CHEBI:29034"/>
    </cofactor>
</comment>
<organism evidence="9 10">
    <name type="scientific">Daldinia eschscholtzii</name>
    <dbReference type="NCBI Taxonomy" id="292717"/>
    <lineage>
        <taxon>Eukaryota</taxon>
        <taxon>Fungi</taxon>
        <taxon>Dikarya</taxon>
        <taxon>Ascomycota</taxon>
        <taxon>Pezizomycotina</taxon>
        <taxon>Sordariomycetes</taxon>
        <taxon>Xylariomycetidae</taxon>
        <taxon>Xylariales</taxon>
        <taxon>Hypoxylaceae</taxon>
        <taxon>Daldinia</taxon>
    </lineage>
</organism>
<protein>
    <recommendedName>
        <fullName evidence="11">Catechol 1,2-dioxygenase</fullName>
    </recommendedName>
</protein>
<evidence type="ECO:0000259" key="8">
    <source>
        <dbReference type="Pfam" id="PF04444"/>
    </source>
</evidence>
<dbReference type="InterPro" id="IPR015889">
    <property type="entry name" value="Intradiol_dOase_core"/>
</dbReference>
<evidence type="ECO:0000256" key="5">
    <source>
        <dbReference type="ARBA" id="ARBA00023002"/>
    </source>
</evidence>
<dbReference type="InterPro" id="IPR000627">
    <property type="entry name" value="Intradiol_dOase_C"/>
</dbReference>
<feature type="domain" description="Intradiol ring-cleavage dioxygenases" evidence="7">
    <location>
        <begin position="174"/>
        <end position="299"/>
    </location>
</feature>
<comment type="caution">
    <text evidence="9">The sequence shown here is derived from an EMBL/GenBank/DDBJ whole genome shotgun (WGS) entry which is preliminary data.</text>
</comment>
<dbReference type="GO" id="GO:0018576">
    <property type="term" value="F:catechol 1,2-dioxygenase activity"/>
    <property type="evidence" value="ECO:0007669"/>
    <property type="project" value="InterPro"/>
</dbReference>
<reference evidence="9 10" key="1">
    <citation type="journal article" date="2024" name="Front Chem Biol">
        <title>Unveiling the potential of Daldinia eschscholtzii MFLUCC 19-0629 through bioactivity and bioinformatics studies for enhanced sustainable agriculture production.</title>
        <authorList>
            <person name="Brooks S."/>
            <person name="Weaver J.A."/>
            <person name="Klomchit A."/>
            <person name="Alharthi S.A."/>
            <person name="Onlamun T."/>
            <person name="Nurani R."/>
            <person name="Vong T.K."/>
            <person name="Alberti F."/>
            <person name="Greco C."/>
        </authorList>
    </citation>
    <scope>NUCLEOTIDE SEQUENCE [LARGE SCALE GENOMIC DNA]</scope>
    <source>
        <strain evidence="9">MFLUCC 19-0629</strain>
    </source>
</reference>
<dbReference type="GO" id="GO:0009712">
    <property type="term" value="P:catechol-containing compound metabolic process"/>
    <property type="evidence" value="ECO:0007669"/>
    <property type="project" value="InterPro"/>
</dbReference>
<dbReference type="AlphaFoldDB" id="A0AAX6MCR6"/>
<keyword evidence="3" id="KW-0479">Metal-binding</keyword>
<evidence type="ECO:0000256" key="6">
    <source>
        <dbReference type="ARBA" id="ARBA00023004"/>
    </source>
</evidence>